<dbReference type="SMART" id="SM00472">
    <property type="entry name" value="MIR"/>
    <property type="match status" value="3"/>
</dbReference>
<name>A0A9P6MQV2_9FUNG</name>
<dbReference type="AlphaFoldDB" id="A0A9P6MQV2"/>
<dbReference type="Pfam" id="PF02815">
    <property type="entry name" value="MIR"/>
    <property type="match status" value="1"/>
</dbReference>
<evidence type="ECO:0000256" key="1">
    <source>
        <dbReference type="ARBA" id="ARBA00022729"/>
    </source>
</evidence>
<protein>
    <recommendedName>
        <fullName evidence="3">MIR domain-containing protein</fullName>
    </recommendedName>
</protein>
<keyword evidence="1" id="KW-0732">Signal</keyword>
<dbReference type="Gene3D" id="2.80.10.50">
    <property type="match status" value="1"/>
</dbReference>
<keyword evidence="5" id="KW-1185">Reference proteome</keyword>
<dbReference type="PANTHER" id="PTHR46809">
    <property type="entry name" value="STROMAL CELL-DERIVED FACTOR 2-LIKE PROTEIN"/>
    <property type="match status" value="1"/>
</dbReference>
<gene>
    <name evidence="4" type="ORF">BGZ80_001547</name>
</gene>
<evidence type="ECO:0000313" key="5">
    <source>
        <dbReference type="Proteomes" id="UP000703661"/>
    </source>
</evidence>
<evidence type="ECO:0000259" key="3">
    <source>
        <dbReference type="PROSITE" id="PS50919"/>
    </source>
</evidence>
<dbReference type="SUPFAM" id="SSF82109">
    <property type="entry name" value="MIR domain"/>
    <property type="match status" value="1"/>
</dbReference>
<keyword evidence="2" id="KW-0677">Repeat</keyword>
<dbReference type="InterPro" id="IPR036300">
    <property type="entry name" value="MIR_dom_sf"/>
</dbReference>
<sequence length="304" mass="35835">MPTPQITQKFRSPIDGRIVAIRAWDDVGYKFVLWKHILQSFGDDVRVLRAGDVDIHCMLNKKFEDLLPLRIQYVPDTILDVILNEEPSLSVKDKNEEPPLSVKEKNEEEKKLSIEKSVLPAYSSAPNDDYIRFGSRIYLRHVDTCGFLRTPNLHYRVDLGQSDQYIVYNFHSLEPDREDWWEVTAPKDEKDHVYKLPYGSRLRLFHVDKRRWLHSHYYKSPVTPNQQEVTGFGNAETSDANDVWIVERVEGCSEFWRTSDVFILRHEATNRYLHSHPVRCYGEKEVVAFDKRNDINNLWRAQFP</sequence>
<proteinExistence type="predicted"/>
<feature type="domain" description="MIR" evidence="3">
    <location>
        <begin position="253"/>
        <end position="304"/>
    </location>
</feature>
<dbReference type="PANTHER" id="PTHR46809:SF2">
    <property type="entry name" value="GH21273P"/>
    <property type="match status" value="1"/>
</dbReference>
<feature type="domain" description="MIR" evidence="3">
    <location>
        <begin position="128"/>
        <end position="186"/>
    </location>
</feature>
<organism evidence="4 5">
    <name type="scientific">Entomortierella chlamydospora</name>
    <dbReference type="NCBI Taxonomy" id="101097"/>
    <lineage>
        <taxon>Eukaryota</taxon>
        <taxon>Fungi</taxon>
        <taxon>Fungi incertae sedis</taxon>
        <taxon>Mucoromycota</taxon>
        <taxon>Mortierellomycotina</taxon>
        <taxon>Mortierellomycetes</taxon>
        <taxon>Mortierellales</taxon>
        <taxon>Mortierellaceae</taxon>
        <taxon>Entomortierella</taxon>
    </lineage>
</organism>
<comment type="caution">
    <text evidence="4">The sequence shown here is derived from an EMBL/GenBank/DDBJ whole genome shotgun (WGS) entry which is preliminary data.</text>
</comment>
<evidence type="ECO:0000256" key="2">
    <source>
        <dbReference type="ARBA" id="ARBA00022737"/>
    </source>
</evidence>
<accession>A0A9P6MQV2</accession>
<dbReference type="PROSITE" id="PS50919">
    <property type="entry name" value="MIR"/>
    <property type="match status" value="3"/>
</dbReference>
<feature type="domain" description="MIR" evidence="3">
    <location>
        <begin position="193"/>
        <end position="249"/>
    </location>
</feature>
<reference evidence="4" key="1">
    <citation type="journal article" date="2020" name="Fungal Divers.">
        <title>Resolving the Mortierellaceae phylogeny through synthesis of multi-gene phylogenetics and phylogenomics.</title>
        <authorList>
            <person name="Vandepol N."/>
            <person name="Liber J."/>
            <person name="Desiro A."/>
            <person name="Na H."/>
            <person name="Kennedy M."/>
            <person name="Barry K."/>
            <person name="Grigoriev I.V."/>
            <person name="Miller A.N."/>
            <person name="O'Donnell K."/>
            <person name="Stajich J.E."/>
            <person name="Bonito G."/>
        </authorList>
    </citation>
    <scope>NUCLEOTIDE SEQUENCE</scope>
    <source>
        <strain evidence="4">NRRL 2769</strain>
    </source>
</reference>
<dbReference type="InterPro" id="IPR016093">
    <property type="entry name" value="MIR_motif"/>
</dbReference>
<dbReference type="EMBL" id="JAAAID010001356">
    <property type="protein sequence ID" value="KAG0010363.1"/>
    <property type="molecule type" value="Genomic_DNA"/>
</dbReference>
<dbReference type="OrthoDB" id="5588846at2759"/>
<evidence type="ECO:0000313" key="4">
    <source>
        <dbReference type="EMBL" id="KAG0010363.1"/>
    </source>
</evidence>
<dbReference type="Proteomes" id="UP000703661">
    <property type="component" value="Unassembled WGS sequence"/>
</dbReference>